<dbReference type="STRING" id="504797.SAMN05421678_102394"/>
<dbReference type="Proteomes" id="UP000199052">
    <property type="component" value="Unassembled WGS sequence"/>
</dbReference>
<dbReference type="PIRSF" id="PIRSF006221">
    <property type="entry name" value="Ketosamine-3-kinase"/>
    <property type="match status" value="1"/>
</dbReference>
<protein>
    <submittedName>
        <fullName evidence="2">Fructosamine-3-kinase</fullName>
    </submittedName>
</protein>
<sequence>MAPADSDAVQRILDAVRRRAGMDVVDQSPLAGGMVADVRRLTLADGRTVVCKAAFGEQAHLDIEATMVRHLHDTHPRVVPEVIYADPELLVQTFMPGSHLTDAAATSLGEELAIVHGRHAADFGFDGPTLNGWFVLPNGWSSAWVPFFRDQRLRYCADAAVANGTLNAGFRARVETLCEQLGERLSEPTAPTLLHGDLWSANILAEGNKITGLLDPSVVYGHPELDLSHVVGQPYADAVFEAYQRFHPIDKDFFEARAPIYQVYTAIMHVLYFGRRYERWLDETLTKSGV</sequence>
<dbReference type="Pfam" id="PF03881">
    <property type="entry name" value="Fructosamin_kin"/>
    <property type="match status" value="1"/>
</dbReference>
<evidence type="ECO:0000256" key="1">
    <source>
        <dbReference type="PIRNR" id="PIRNR006221"/>
    </source>
</evidence>
<dbReference type="SUPFAM" id="SSF56112">
    <property type="entry name" value="Protein kinase-like (PK-like)"/>
    <property type="match status" value="1"/>
</dbReference>
<dbReference type="PANTHER" id="PTHR12149">
    <property type="entry name" value="FRUCTOSAMINE 3 KINASE-RELATED PROTEIN"/>
    <property type="match status" value="1"/>
</dbReference>
<gene>
    <name evidence="2" type="ORF">SAMN05421678_102394</name>
</gene>
<accession>A0A1I2M2Z6</accession>
<evidence type="ECO:0000313" key="2">
    <source>
        <dbReference type="EMBL" id="SFF85089.1"/>
    </source>
</evidence>
<dbReference type="PANTHER" id="PTHR12149:SF8">
    <property type="entry name" value="PROTEIN-RIBULOSAMINE 3-KINASE"/>
    <property type="match status" value="1"/>
</dbReference>
<dbReference type="Gene3D" id="1.10.510.10">
    <property type="entry name" value="Transferase(Phosphotransferase) domain 1"/>
    <property type="match status" value="1"/>
</dbReference>
<dbReference type="GO" id="GO:0016301">
    <property type="term" value="F:kinase activity"/>
    <property type="evidence" value="ECO:0007669"/>
    <property type="project" value="UniProtKB-UniRule"/>
</dbReference>
<dbReference type="EMBL" id="FOOI01000002">
    <property type="protein sequence ID" value="SFF85089.1"/>
    <property type="molecule type" value="Genomic_DNA"/>
</dbReference>
<evidence type="ECO:0000313" key="3">
    <source>
        <dbReference type="Proteomes" id="UP000199052"/>
    </source>
</evidence>
<reference evidence="2 3" key="1">
    <citation type="submission" date="2016-10" db="EMBL/GenBank/DDBJ databases">
        <authorList>
            <person name="de Groot N.N."/>
        </authorList>
    </citation>
    <scope>NUCLEOTIDE SEQUENCE [LARGE SCALE GENOMIC DNA]</scope>
    <source>
        <strain evidence="2 3">CPCC 202808</strain>
    </source>
</reference>
<dbReference type="Gene3D" id="3.30.200.20">
    <property type="entry name" value="Phosphorylase Kinase, domain 1"/>
    <property type="match status" value="1"/>
</dbReference>
<dbReference type="Gene3D" id="1.20.1270.240">
    <property type="match status" value="1"/>
</dbReference>
<proteinExistence type="inferred from homology"/>
<dbReference type="InterPro" id="IPR016477">
    <property type="entry name" value="Fructo-/Ketosamine-3-kinase"/>
</dbReference>
<dbReference type="InterPro" id="IPR011009">
    <property type="entry name" value="Kinase-like_dom_sf"/>
</dbReference>
<organism evidence="2 3">
    <name type="scientific">Actinopolymorpha cephalotaxi</name>
    <dbReference type="NCBI Taxonomy" id="504797"/>
    <lineage>
        <taxon>Bacteria</taxon>
        <taxon>Bacillati</taxon>
        <taxon>Actinomycetota</taxon>
        <taxon>Actinomycetes</taxon>
        <taxon>Propionibacteriales</taxon>
        <taxon>Actinopolymorphaceae</taxon>
        <taxon>Actinopolymorpha</taxon>
    </lineage>
</organism>
<keyword evidence="1" id="KW-0808">Transferase</keyword>
<name>A0A1I2M2Z6_9ACTN</name>
<dbReference type="AlphaFoldDB" id="A0A1I2M2Z6"/>
<keyword evidence="1 2" id="KW-0418">Kinase</keyword>
<comment type="similarity">
    <text evidence="1">Belongs to the fructosamine kinase family.</text>
</comment>